<protein>
    <submittedName>
        <fullName evidence="1">Uncharacterized protein</fullName>
    </submittedName>
</protein>
<evidence type="ECO:0000313" key="2">
    <source>
        <dbReference type="Proteomes" id="UP001225378"/>
    </source>
</evidence>
<accession>A0AAU7P062</accession>
<evidence type="ECO:0000313" key="1">
    <source>
        <dbReference type="EMBL" id="XBS22735.1"/>
    </source>
</evidence>
<organism evidence="1 2">
    <name type="scientific">Methylomarinum roseum</name>
    <dbReference type="NCBI Taxonomy" id="3067653"/>
    <lineage>
        <taxon>Bacteria</taxon>
        <taxon>Pseudomonadati</taxon>
        <taxon>Pseudomonadota</taxon>
        <taxon>Gammaproteobacteria</taxon>
        <taxon>Methylococcales</taxon>
        <taxon>Methylococcaceae</taxon>
        <taxon>Methylomarinum</taxon>
    </lineage>
</organism>
<geneLocation type="plasmid" evidence="1 2">
    <name>unnamed2</name>
</geneLocation>
<dbReference type="KEGG" id="mech:Q9L42_020715"/>
<dbReference type="Proteomes" id="UP001225378">
    <property type="component" value="Plasmid unnamed2"/>
</dbReference>
<keyword evidence="2" id="KW-1185">Reference proteome</keyword>
<gene>
    <name evidence="1" type="ORF">Q9L42_020715</name>
</gene>
<sequence>MTYAGYLVLHHHKEGVSTYVAVTEKNIELDLEDFIQKNHIDFEEDKEESISIEPIFLPEGFEIHKTNPVSAELVDKLVALIDSSSEDVVSELDDQVTSLYEGKASDLNNAGVHSQVECLIKELGEKNVRQLLASFSSSACPKQ</sequence>
<keyword evidence="1" id="KW-0614">Plasmid</keyword>
<proteinExistence type="predicted"/>
<reference evidence="1 2" key="1">
    <citation type="journal article" date="2024" name="Microbiology">
        <title>Methylomarinum rosea sp. nov., a novel halophilic methanotrophic bacterium from the hypersaline Lake Elton.</title>
        <authorList>
            <person name="Suleimanov R.Z."/>
            <person name="Oshkin I.Y."/>
            <person name="Danilova O.V."/>
            <person name="Suzina N.E."/>
            <person name="Dedysh S.N."/>
        </authorList>
    </citation>
    <scope>NUCLEOTIDE SEQUENCE [LARGE SCALE GENOMIC DNA]</scope>
    <source>
        <strain evidence="1 2">Ch1-1</strain>
        <plasmid evidence="2">unnamed2</plasmid>
    </source>
</reference>
<dbReference type="AlphaFoldDB" id="A0AAU7P062"/>
<dbReference type="EMBL" id="CP157744">
    <property type="protein sequence ID" value="XBS22735.1"/>
    <property type="molecule type" value="Genomic_DNA"/>
</dbReference>
<dbReference type="RefSeq" id="WP_305910581.1">
    <property type="nucleotide sequence ID" value="NZ_CP157744.1"/>
</dbReference>
<name>A0AAU7P062_9GAMM</name>